<protein>
    <submittedName>
        <fullName evidence="2">Uncharacterized protein</fullName>
    </submittedName>
</protein>
<keyword evidence="1" id="KW-1185">Reference proteome</keyword>
<reference evidence="2" key="1">
    <citation type="submission" date="2022-11" db="UniProtKB">
        <authorList>
            <consortium name="WormBaseParasite"/>
        </authorList>
    </citation>
    <scope>IDENTIFICATION</scope>
</reference>
<evidence type="ECO:0000313" key="2">
    <source>
        <dbReference type="WBParaSite" id="nRc.2.0.1.t02329-RA"/>
    </source>
</evidence>
<sequence>MTKTGTIERRVTRTVGCETANVTSRIKKNDVSNKLNTESGKEIHDALKRVSRNREFYQLFEESVHSKNWDVRGKKIQPK</sequence>
<dbReference type="AlphaFoldDB" id="A0A915HKY3"/>
<evidence type="ECO:0000313" key="1">
    <source>
        <dbReference type="Proteomes" id="UP000887565"/>
    </source>
</evidence>
<dbReference type="WBParaSite" id="nRc.2.0.1.t02329-RA">
    <property type="protein sequence ID" value="nRc.2.0.1.t02329-RA"/>
    <property type="gene ID" value="nRc.2.0.1.g02329"/>
</dbReference>
<dbReference type="Proteomes" id="UP000887565">
    <property type="component" value="Unplaced"/>
</dbReference>
<accession>A0A915HKY3</accession>
<name>A0A915HKY3_ROMCU</name>
<organism evidence="1 2">
    <name type="scientific">Romanomermis culicivorax</name>
    <name type="common">Nematode worm</name>
    <dbReference type="NCBI Taxonomy" id="13658"/>
    <lineage>
        <taxon>Eukaryota</taxon>
        <taxon>Metazoa</taxon>
        <taxon>Ecdysozoa</taxon>
        <taxon>Nematoda</taxon>
        <taxon>Enoplea</taxon>
        <taxon>Dorylaimia</taxon>
        <taxon>Mermithida</taxon>
        <taxon>Mermithoidea</taxon>
        <taxon>Mermithidae</taxon>
        <taxon>Romanomermis</taxon>
    </lineage>
</organism>
<proteinExistence type="predicted"/>